<dbReference type="InterPro" id="IPR000488">
    <property type="entry name" value="Death_dom"/>
</dbReference>
<dbReference type="OrthoDB" id="10044965at2759"/>
<dbReference type="GO" id="GO:0007165">
    <property type="term" value="P:signal transduction"/>
    <property type="evidence" value="ECO:0007669"/>
    <property type="project" value="InterPro"/>
</dbReference>
<keyword evidence="3" id="KW-1185">Reference proteome</keyword>
<dbReference type="Gene3D" id="1.10.533.10">
    <property type="entry name" value="Death Domain, Fas"/>
    <property type="match status" value="1"/>
</dbReference>
<dbReference type="KEGG" id="bbel:109462646"/>
<dbReference type="GeneID" id="109462646"/>
<organism evidence="3 4">
    <name type="scientific">Branchiostoma belcheri</name>
    <name type="common">Amphioxus</name>
    <dbReference type="NCBI Taxonomy" id="7741"/>
    <lineage>
        <taxon>Eukaryota</taxon>
        <taxon>Metazoa</taxon>
        <taxon>Chordata</taxon>
        <taxon>Cephalochordata</taxon>
        <taxon>Leptocardii</taxon>
        <taxon>Amphioxiformes</taxon>
        <taxon>Branchiostomatidae</taxon>
        <taxon>Branchiostoma</taxon>
    </lineage>
</organism>
<sequence>MAECNMARVVKEGHLCLLDVRDTGFKKNKYWVELSTTPQEHVYRLCLYYDRFPREPWRLFPLEPNTFCGSECGKLNKRDHAEERYWALVLTTGTLLFQEGRGTRKKPAGHANSVELWDQEVRRCMRDRGRWMCQSVKSPDPPLPPEFIINLTEVSLSFTSHMANNRSARSHGRWDITHVAIEDPEYQNVKEDGQSFLKLIVGKPGKKKGIYMLKLPPQARLELVTKIRTLQSRCGPPTPPRPGLDDVQSRPLPDCPPPTVPRPPATLSPGSSPRSKPTQLSPGSSPHSKPTQLSPGSSPHSKPTQLSPGASPHSKPTQLSPGASTHTPPSQLSPRLPPHSQPPQPLFGTSTHTQHTQLSHGPSPHTQPNQLSSRTSPSTPPTQLLPGASPALDVGSDTTDHSRSPSPTRRGRSPPFRKVGATSSQLKSLGKCPTPPLPKAQASPLVPTSGPHSKHFQRPGNEGKRQLPSPTETMSKSTNVIRFSFNEKFADLVPDLKDDPFYQNPTLKGRKSTKCPPPPSEAPKDWLRKPIPAPRRATSSQDLSADEHYEESPTVELCDQEQQPDNGQKKDIMSVLMDKTLEEDSLGLPKEKWEKMLLLLCFPSPLQNDWKDLASKLGLTNTDVMLLESVRENYKKLPARYVFRYWQKHRPLPYNRQEVQRVLVDLERLELAGMFDDYCRLPIKRVS</sequence>
<proteinExistence type="predicted"/>
<feature type="compositionally biased region" description="Pro residues" evidence="1">
    <location>
        <begin position="253"/>
        <end position="266"/>
    </location>
</feature>
<evidence type="ECO:0000313" key="3">
    <source>
        <dbReference type="Proteomes" id="UP000515135"/>
    </source>
</evidence>
<evidence type="ECO:0000256" key="1">
    <source>
        <dbReference type="SAM" id="MobiDB-lite"/>
    </source>
</evidence>
<feature type="compositionally biased region" description="Polar residues" evidence="1">
    <location>
        <begin position="468"/>
        <end position="479"/>
    </location>
</feature>
<evidence type="ECO:0000259" key="2">
    <source>
        <dbReference type="PROSITE" id="PS50017"/>
    </source>
</evidence>
<dbReference type="RefSeq" id="XP_019614765.1">
    <property type="nucleotide sequence ID" value="XM_019759206.1"/>
</dbReference>
<dbReference type="SUPFAM" id="SSF47986">
    <property type="entry name" value="DEATH domain"/>
    <property type="match status" value="1"/>
</dbReference>
<reference evidence="4" key="1">
    <citation type="submission" date="2025-08" db="UniProtKB">
        <authorList>
            <consortium name="RefSeq"/>
        </authorList>
    </citation>
    <scope>IDENTIFICATION</scope>
    <source>
        <tissue evidence="4">Gonad</tissue>
    </source>
</reference>
<feature type="compositionally biased region" description="Low complexity" evidence="1">
    <location>
        <begin position="370"/>
        <end position="386"/>
    </location>
</feature>
<dbReference type="CDD" id="cd01670">
    <property type="entry name" value="Death"/>
    <property type="match status" value="1"/>
</dbReference>
<accession>A0A6P4XDX0</accession>
<dbReference type="InterPro" id="IPR011029">
    <property type="entry name" value="DEATH-like_dom_sf"/>
</dbReference>
<dbReference type="AlphaFoldDB" id="A0A6P4XDX0"/>
<name>A0A6P4XDX0_BRABE</name>
<gene>
    <name evidence="4" type="primary">LOC109462646</name>
</gene>
<dbReference type="PROSITE" id="PS50017">
    <property type="entry name" value="DEATH_DOMAIN"/>
    <property type="match status" value="1"/>
</dbReference>
<feature type="compositionally biased region" description="Low complexity" evidence="1">
    <location>
        <begin position="349"/>
        <end position="360"/>
    </location>
</feature>
<dbReference type="Proteomes" id="UP000515135">
    <property type="component" value="Unplaced"/>
</dbReference>
<feature type="domain" description="Death" evidence="2">
    <location>
        <begin position="595"/>
        <end position="682"/>
    </location>
</feature>
<feature type="region of interest" description="Disordered" evidence="1">
    <location>
        <begin position="494"/>
        <end position="568"/>
    </location>
</feature>
<protein>
    <submittedName>
        <fullName evidence="4">Caskin-1-like</fullName>
    </submittedName>
</protein>
<evidence type="ECO:0000313" key="4">
    <source>
        <dbReference type="RefSeq" id="XP_019614765.1"/>
    </source>
</evidence>
<feature type="region of interest" description="Disordered" evidence="1">
    <location>
        <begin position="231"/>
        <end position="479"/>
    </location>
</feature>
<feature type="compositionally biased region" description="Polar residues" evidence="1">
    <location>
        <begin position="270"/>
        <end position="327"/>
    </location>
</feature>
<feature type="compositionally biased region" description="Pro residues" evidence="1">
    <location>
        <begin position="335"/>
        <end position="345"/>
    </location>
</feature>